<dbReference type="InterPro" id="IPR007111">
    <property type="entry name" value="NACHT_NTPase"/>
</dbReference>
<evidence type="ECO:0000313" key="4">
    <source>
        <dbReference type="Proteomes" id="UP000230750"/>
    </source>
</evidence>
<dbReference type="EMBL" id="MRZV01000892">
    <property type="protein sequence ID" value="PIK42921.1"/>
    <property type="molecule type" value="Genomic_DNA"/>
</dbReference>
<keyword evidence="1" id="KW-1133">Transmembrane helix</keyword>
<evidence type="ECO:0000313" key="3">
    <source>
        <dbReference type="EMBL" id="PIK42921.1"/>
    </source>
</evidence>
<comment type="caution">
    <text evidence="3">The sequence shown here is derived from an EMBL/GenBank/DDBJ whole genome shotgun (WGS) entry which is preliminary data.</text>
</comment>
<name>A0A2G8K4J5_STIJA</name>
<evidence type="ECO:0000259" key="2">
    <source>
        <dbReference type="PROSITE" id="PS50837"/>
    </source>
</evidence>
<accession>A0A2G8K4J5</accession>
<feature type="domain" description="NACHT" evidence="2">
    <location>
        <begin position="643"/>
        <end position="762"/>
    </location>
</feature>
<gene>
    <name evidence="3" type="ORF">BSL78_20224</name>
</gene>
<dbReference type="Gene3D" id="3.40.50.300">
    <property type="entry name" value="P-loop containing nucleotide triphosphate hydrolases"/>
    <property type="match status" value="1"/>
</dbReference>
<dbReference type="SMART" id="SM00409">
    <property type="entry name" value="IG"/>
    <property type="match status" value="2"/>
</dbReference>
<dbReference type="Proteomes" id="UP000230750">
    <property type="component" value="Unassembled WGS sequence"/>
</dbReference>
<keyword evidence="4" id="KW-1185">Reference proteome</keyword>
<sequence>MRHVTDAYVCPDATKSLMCLCALPGLHFVGIRSMDNSVSIVLLVLLLVHSSKPAIFERVDGYSCKSPQLLELGKIGSVQCIFTNNFNEVHWFNSTNVVDDKPIISLPGSRKDGSGYLTREYDIRKDGSLIIHNVTLLHELTFAVVVLTPPDDTVIAIEVQVQVIVKPAVLFPVISTCSREERICFAKLHLINSFTCTMGNSRPPVSVTLKVRTLYGDQPITGPYENKTMIAFSPQNIDTDDIWMSSSLVLLVCQVESSPFNNMLKHQTSLILLQNNAVYLKDSPIVTVVFNKDGQLLLECDYYEGGVIVWERSSSAEGSYKISLYGSTGVEEFRIVLANDGISESNGSLVVSSANFQHEGFYRCISSNVIFETSRLYEAICIVLPSPPYPVIEGCNGTHTGCVLYFDDNHGIVECSIHRIYPKVDLAISLTSEDNSDLITFYDKEGKITEHEETFTVTLKYTVSVETTSPDQLTLQCTIHDPPYEQLDLTTSFEIHLSRAVKRNEVDDVKKEDNRRKWALLCLPVVLIIAVVIGCVVKRKRMCKRTSTGDTNIVEEPERVPLSVVNQPRDDEGLTLKDKFMKEIRDTYAGFYNAVKPLPHLHTVMVNVNDIFVEGRIQLLTSQRTWKDLQSYAHILTDKRIEKRCLIEGPPGSGKSTLSLQFAYEWSHGKLSECADIVLLFQLRKMKNIFTLQQAVKQLLLPHDSSIKEDKIEHFLKEFNSIVIIFDAYDEMPAQTENDFIANILKNLSHREFKVIVTTRSSCLPEEYSPSTSRIYLDGFNDKDRDTYIEKAFKDEEDVVKKQIQRQLETAKKRTRYSEIS</sequence>
<reference evidence="3 4" key="1">
    <citation type="journal article" date="2017" name="PLoS Biol.">
        <title>The sea cucumber genome provides insights into morphological evolution and visceral regeneration.</title>
        <authorList>
            <person name="Zhang X."/>
            <person name="Sun L."/>
            <person name="Yuan J."/>
            <person name="Sun Y."/>
            <person name="Gao Y."/>
            <person name="Zhang L."/>
            <person name="Li S."/>
            <person name="Dai H."/>
            <person name="Hamel J.F."/>
            <person name="Liu C."/>
            <person name="Yu Y."/>
            <person name="Liu S."/>
            <person name="Lin W."/>
            <person name="Guo K."/>
            <person name="Jin S."/>
            <person name="Xu P."/>
            <person name="Storey K.B."/>
            <person name="Huan P."/>
            <person name="Zhang T."/>
            <person name="Zhou Y."/>
            <person name="Zhang J."/>
            <person name="Lin C."/>
            <person name="Li X."/>
            <person name="Xing L."/>
            <person name="Huo D."/>
            <person name="Sun M."/>
            <person name="Wang L."/>
            <person name="Mercier A."/>
            <person name="Li F."/>
            <person name="Yang H."/>
            <person name="Xiang J."/>
        </authorList>
    </citation>
    <scope>NUCLEOTIDE SEQUENCE [LARGE SCALE GENOMIC DNA]</scope>
    <source>
        <strain evidence="3">Shaxun</strain>
        <tissue evidence="3">Muscle</tissue>
    </source>
</reference>
<dbReference type="InterPro" id="IPR027417">
    <property type="entry name" value="P-loop_NTPase"/>
</dbReference>
<dbReference type="AlphaFoldDB" id="A0A2G8K4J5"/>
<evidence type="ECO:0000256" key="1">
    <source>
        <dbReference type="SAM" id="Phobius"/>
    </source>
</evidence>
<dbReference type="CDD" id="cd01120">
    <property type="entry name" value="RecA-like_superfamily"/>
    <property type="match status" value="1"/>
</dbReference>
<dbReference type="OrthoDB" id="8680608at2759"/>
<dbReference type="SUPFAM" id="SSF48726">
    <property type="entry name" value="Immunoglobulin"/>
    <property type="match status" value="1"/>
</dbReference>
<dbReference type="Pfam" id="PF05729">
    <property type="entry name" value="NACHT"/>
    <property type="match status" value="1"/>
</dbReference>
<dbReference type="PANTHER" id="PTHR46312">
    <property type="entry name" value="NACHT DOMAIN-CONTAINING PROTEIN"/>
    <property type="match status" value="1"/>
</dbReference>
<dbReference type="PANTHER" id="PTHR46312:SF2">
    <property type="entry name" value="NUCLEOTIDE-BINDING OLIGOMERIZATION DOMAIN-CONTAINING PROTEIN 2-LIKE"/>
    <property type="match status" value="1"/>
</dbReference>
<keyword evidence="1" id="KW-0472">Membrane</keyword>
<proteinExistence type="predicted"/>
<keyword evidence="1" id="KW-0812">Transmembrane</keyword>
<dbReference type="SUPFAM" id="SSF52540">
    <property type="entry name" value="P-loop containing nucleoside triphosphate hydrolases"/>
    <property type="match status" value="1"/>
</dbReference>
<dbReference type="InterPro" id="IPR036179">
    <property type="entry name" value="Ig-like_dom_sf"/>
</dbReference>
<dbReference type="InterPro" id="IPR003599">
    <property type="entry name" value="Ig_sub"/>
</dbReference>
<feature type="transmembrane region" description="Helical" evidence="1">
    <location>
        <begin position="518"/>
        <end position="537"/>
    </location>
</feature>
<protein>
    <recommendedName>
        <fullName evidence="2">NACHT domain-containing protein</fullName>
    </recommendedName>
</protein>
<organism evidence="3 4">
    <name type="scientific">Stichopus japonicus</name>
    <name type="common">Sea cucumber</name>
    <dbReference type="NCBI Taxonomy" id="307972"/>
    <lineage>
        <taxon>Eukaryota</taxon>
        <taxon>Metazoa</taxon>
        <taxon>Echinodermata</taxon>
        <taxon>Eleutherozoa</taxon>
        <taxon>Echinozoa</taxon>
        <taxon>Holothuroidea</taxon>
        <taxon>Aspidochirotacea</taxon>
        <taxon>Aspidochirotida</taxon>
        <taxon>Stichopodidae</taxon>
        <taxon>Apostichopus</taxon>
    </lineage>
</organism>
<dbReference type="PROSITE" id="PS50837">
    <property type="entry name" value="NACHT"/>
    <property type="match status" value="1"/>
</dbReference>